<feature type="compositionally biased region" description="Basic and acidic residues" evidence="5">
    <location>
        <begin position="441"/>
        <end position="451"/>
    </location>
</feature>
<dbReference type="PANTHER" id="PTHR21461:SF69">
    <property type="entry name" value="GLYCOSYLTRANSFERASE FAMILY 92 PROTEIN"/>
    <property type="match status" value="1"/>
</dbReference>
<evidence type="ECO:0000313" key="6">
    <source>
        <dbReference type="EMBL" id="MFD2674553.1"/>
    </source>
</evidence>
<comment type="subcellular location">
    <subcellularLocation>
        <location evidence="1">Membrane</location>
        <topology evidence="1">Single-pass membrane protein</topology>
    </subcellularLocation>
</comment>
<feature type="region of interest" description="Disordered" evidence="5">
    <location>
        <begin position="419"/>
        <end position="451"/>
    </location>
</feature>
<feature type="coiled-coil region" evidence="4">
    <location>
        <begin position="350"/>
        <end position="377"/>
    </location>
</feature>
<keyword evidence="2" id="KW-0812">Transmembrane</keyword>
<evidence type="ECO:0000256" key="1">
    <source>
        <dbReference type="ARBA" id="ARBA00004167"/>
    </source>
</evidence>
<dbReference type="PANTHER" id="PTHR21461">
    <property type="entry name" value="GLYCOSYLTRANSFERASE FAMILY 92 PROTEIN"/>
    <property type="match status" value="1"/>
</dbReference>
<keyword evidence="7" id="KW-1185">Reference proteome</keyword>
<evidence type="ECO:0000256" key="3">
    <source>
        <dbReference type="ARBA" id="ARBA00022989"/>
    </source>
</evidence>
<dbReference type="Pfam" id="PF13704">
    <property type="entry name" value="Glyco_tranf_2_4"/>
    <property type="match status" value="1"/>
</dbReference>
<dbReference type="SUPFAM" id="SSF53448">
    <property type="entry name" value="Nucleotide-diphospho-sugar transferases"/>
    <property type="match status" value="2"/>
</dbReference>
<dbReference type="EMBL" id="JBHUNF010000002">
    <property type="protein sequence ID" value="MFD2674553.1"/>
    <property type="molecule type" value="Genomic_DNA"/>
</dbReference>
<dbReference type="InterPro" id="IPR029044">
    <property type="entry name" value="Nucleotide-diphossugar_trans"/>
</dbReference>
<sequence length="727" mass="81080">MTKIVMTLMVRDEADIIAAMIEHHLAQGIDFIIATDNASTDGTREILQQYADAGVLEVNDDPRLEKQQAEVVTAMARRAAQKYQADWVINADADEFFFAANGGTVAEALGRMPANVQSFDAPVRNLMGLPLKAGSAACSHVWRDERTIEALNRVGLHAHPTQDCVHRASETVNVVQGNHATDLPLTEDVPADAALEVLHLPYRTWDRYRHRVEITAEAYRRSNRTPSPRHHGMRDARWLESGVLEPVFIARHPNANGGEGFVLDTRVKDELEQLRSGQAVLPKALSAALAAPVTMGNIDEGRNQFALIGPWLISEAEYKAQLEYRTQEFYELLQKDENTAAELATRTDQLDVARAQHAQIEAQLAAKTAEADALRSMMAELTSSRAVRTAASVFVTGYDGETYGRGLASLPRKAINRLRKAASSGRTPRSATVSTPAPTDATKDADPHPAESADLAATIERERERKDSYAVFQQLWQDPPSPVVLLGKPDRSATPLIMCLWNRRERIEEILQQLDEQVDAQTNARMSLRVIFWNNCAQDQEWYETRIRAFAPSGAVSSVEFVQSPRNIRGIGRFIAARHLANEGSTGAFLMLDDDEDITPTSLTTLLSAGGTRKLAGFWSWRVDPLDYWQRERAADGEKADYVATGGCVCDFELVRDDAFFNELPEPGLYIEDAWMSRFAGHKGWDLRAVDLPISFVLHETNQYNELVWDKVAFWKSLNDRYPLQDA</sequence>
<name>A0ABW5RHP5_9MICO</name>
<feature type="compositionally biased region" description="Polar residues" evidence="5">
    <location>
        <begin position="424"/>
        <end position="437"/>
    </location>
</feature>
<protein>
    <submittedName>
        <fullName evidence="6">Glycosyltransferase family 2 protein</fullName>
    </submittedName>
</protein>
<accession>A0ABW5RHP5</accession>
<organism evidence="6 7">
    <name type="scientific">Gulosibacter bifidus</name>
    <dbReference type="NCBI Taxonomy" id="272239"/>
    <lineage>
        <taxon>Bacteria</taxon>
        <taxon>Bacillati</taxon>
        <taxon>Actinomycetota</taxon>
        <taxon>Actinomycetes</taxon>
        <taxon>Micrococcales</taxon>
        <taxon>Microbacteriaceae</taxon>
        <taxon>Gulosibacter</taxon>
    </lineage>
</organism>
<evidence type="ECO:0000313" key="7">
    <source>
        <dbReference type="Proteomes" id="UP001597453"/>
    </source>
</evidence>
<comment type="caution">
    <text evidence="6">The sequence shown here is derived from an EMBL/GenBank/DDBJ whole genome shotgun (WGS) entry which is preliminary data.</text>
</comment>
<keyword evidence="3" id="KW-1133">Transmembrane helix</keyword>
<evidence type="ECO:0000256" key="5">
    <source>
        <dbReference type="SAM" id="MobiDB-lite"/>
    </source>
</evidence>
<proteinExistence type="predicted"/>
<dbReference type="Proteomes" id="UP001597453">
    <property type="component" value="Unassembled WGS sequence"/>
</dbReference>
<keyword evidence="3" id="KW-0472">Membrane</keyword>
<evidence type="ECO:0000256" key="2">
    <source>
        <dbReference type="ARBA" id="ARBA00022692"/>
    </source>
</evidence>
<dbReference type="Gene3D" id="3.90.550.10">
    <property type="entry name" value="Spore Coat Polysaccharide Biosynthesis Protein SpsA, Chain A"/>
    <property type="match status" value="1"/>
</dbReference>
<evidence type="ECO:0000256" key="4">
    <source>
        <dbReference type="SAM" id="Coils"/>
    </source>
</evidence>
<keyword evidence="4" id="KW-0175">Coiled coil</keyword>
<reference evidence="7" key="1">
    <citation type="journal article" date="2019" name="Int. J. Syst. Evol. Microbiol.">
        <title>The Global Catalogue of Microorganisms (GCM) 10K type strain sequencing project: providing services to taxonomists for standard genome sequencing and annotation.</title>
        <authorList>
            <consortium name="The Broad Institute Genomics Platform"/>
            <consortium name="The Broad Institute Genome Sequencing Center for Infectious Disease"/>
            <person name="Wu L."/>
            <person name="Ma J."/>
        </authorList>
    </citation>
    <scope>NUCLEOTIDE SEQUENCE [LARGE SCALE GENOMIC DNA]</scope>
    <source>
        <strain evidence="7">TISTR 1511</strain>
    </source>
</reference>
<dbReference type="RefSeq" id="WP_066058892.1">
    <property type="nucleotide sequence ID" value="NZ_JBHUNF010000002.1"/>
</dbReference>
<gene>
    <name evidence="6" type="ORF">ACFSUQ_04470</name>
</gene>